<dbReference type="GO" id="GO:0050909">
    <property type="term" value="P:sensory perception of taste"/>
    <property type="evidence" value="ECO:0007669"/>
    <property type="project" value="InterPro"/>
</dbReference>
<accession>A0A4C1UER0</accession>
<reference evidence="7 8" key="1">
    <citation type="journal article" date="2019" name="Commun. Biol.">
        <title>The bagworm genome reveals a unique fibroin gene that provides high tensile strength.</title>
        <authorList>
            <person name="Kono N."/>
            <person name="Nakamura H."/>
            <person name="Ohtoshi R."/>
            <person name="Tomita M."/>
            <person name="Numata K."/>
            <person name="Arakawa K."/>
        </authorList>
    </citation>
    <scope>NUCLEOTIDE SEQUENCE [LARGE SCALE GENOMIC DNA]</scope>
</reference>
<evidence type="ECO:0000256" key="3">
    <source>
        <dbReference type="ARBA" id="ARBA00022692"/>
    </source>
</evidence>
<dbReference type="InterPro" id="IPR013604">
    <property type="entry name" value="7TM_chemorcpt"/>
</dbReference>
<feature type="transmembrane region" description="Helical" evidence="6">
    <location>
        <begin position="151"/>
        <end position="181"/>
    </location>
</feature>
<keyword evidence="2" id="KW-1003">Cell membrane</keyword>
<keyword evidence="4 6" id="KW-1133">Transmembrane helix</keyword>
<comment type="caution">
    <text evidence="7">The sequence shown here is derived from an EMBL/GenBank/DDBJ whole genome shotgun (WGS) entry which is preliminary data.</text>
</comment>
<protein>
    <recommendedName>
        <fullName evidence="9">Gustatory receptor</fullName>
    </recommendedName>
</protein>
<evidence type="ECO:0000256" key="4">
    <source>
        <dbReference type="ARBA" id="ARBA00022989"/>
    </source>
</evidence>
<evidence type="ECO:0000313" key="8">
    <source>
        <dbReference type="Proteomes" id="UP000299102"/>
    </source>
</evidence>
<dbReference type="Pfam" id="PF08395">
    <property type="entry name" value="7tm_7"/>
    <property type="match status" value="1"/>
</dbReference>
<proteinExistence type="predicted"/>
<evidence type="ECO:0000256" key="6">
    <source>
        <dbReference type="SAM" id="Phobius"/>
    </source>
</evidence>
<sequence>MTGRVCGQRISCDCRDARSAEEPTKVDYGSLTTVTCTEQIKRPQGNRECVAGLIRSNRISGEGSGPPELSLTAGKPTAEVVISCPYSFFLTAKELFILMLISAACEKVYTRIEELQRTCTVLYEKRIDVALRRAAKNVMRLCSVRHAKMRVFGLFAVDAALPLRLAGLIATYCIVLLQFAFL</sequence>
<evidence type="ECO:0000256" key="5">
    <source>
        <dbReference type="ARBA" id="ARBA00023136"/>
    </source>
</evidence>
<gene>
    <name evidence="7" type="ORF">EVAR_12608_1</name>
</gene>
<keyword evidence="8" id="KW-1185">Reference proteome</keyword>
<dbReference type="AlphaFoldDB" id="A0A4C1UER0"/>
<keyword evidence="3 6" id="KW-0812">Transmembrane</keyword>
<dbReference type="GO" id="GO:0005886">
    <property type="term" value="C:plasma membrane"/>
    <property type="evidence" value="ECO:0007669"/>
    <property type="project" value="UniProtKB-SubCell"/>
</dbReference>
<evidence type="ECO:0000256" key="2">
    <source>
        <dbReference type="ARBA" id="ARBA00022475"/>
    </source>
</evidence>
<evidence type="ECO:0000256" key="1">
    <source>
        <dbReference type="ARBA" id="ARBA00004651"/>
    </source>
</evidence>
<evidence type="ECO:0008006" key="9">
    <source>
        <dbReference type="Google" id="ProtNLM"/>
    </source>
</evidence>
<dbReference type="Proteomes" id="UP000299102">
    <property type="component" value="Unassembled WGS sequence"/>
</dbReference>
<dbReference type="OrthoDB" id="7490805at2759"/>
<keyword evidence="5 6" id="KW-0472">Membrane</keyword>
<dbReference type="EMBL" id="BGZK01000167">
    <property type="protein sequence ID" value="GBP24941.1"/>
    <property type="molecule type" value="Genomic_DNA"/>
</dbReference>
<organism evidence="7 8">
    <name type="scientific">Eumeta variegata</name>
    <name type="common">Bagworm moth</name>
    <name type="synonym">Eumeta japonica</name>
    <dbReference type="NCBI Taxonomy" id="151549"/>
    <lineage>
        <taxon>Eukaryota</taxon>
        <taxon>Metazoa</taxon>
        <taxon>Ecdysozoa</taxon>
        <taxon>Arthropoda</taxon>
        <taxon>Hexapoda</taxon>
        <taxon>Insecta</taxon>
        <taxon>Pterygota</taxon>
        <taxon>Neoptera</taxon>
        <taxon>Endopterygota</taxon>
        <taxon>Lepidoptera</taxon>
        <taxon>Glossata</taxon>
        <taxon>Ditrysia</taxon>
        <taxon>Tineoidea</taxon>
        <taxon>Psychidae</taxon>
        <taxon>Oiketicinae</taxon>
        <taxon>Eumeta</taxon>
    </lineage>
</organism>
<name>A0A4C1UER0_EUMVA</name>
<comment type="subcellular location">
    <subcellularLocation>
        <location evidence="1">Cell membrane</location>
        <topology evidence="1">Multi-pass membrane protein</topology>
    </subcellularLocation>
</comment>
<evidence type="ECO:0000313" key="7">
    <source>
        <dbReference type="EMBL" id="GBP24941.1"/>
    </source>
</evidence>